<accession>A0A0K3C731</accession>
<feature type="compositionally biased region" description="Low complexity" evidence="1">
    <location>
        <begin position="547"/>
        <end position="562"/>
    </location>
</feature>
<feature type="region of interest" description="Disordered" evidence="1">
    <location>
        <begin position="445"/>
        <end position="493"/>
    </location>
</feature>
<feature type="region of interest" description="Disordered" evidence="1">
    <location>
        <begin position="532"/>
        <end position="593"/>
    </location>
</feature>
<dbReference type="Proteomes" id="UP000199069">
    <property type="component" value="Unassembled WGS sequence"/>
</dbReference>
<feature type="compositionally biased region" description="Pro residues" evidence="1">
    <location>
        <begin position="563"/>
        <end position="578"/>
    </location>
</feature>
<feature type="compositionally biased region" description="Basic residues" evidence="1">
    <location>
        <begin position="305"/>
        <end position="319"/>
    </location>
</feature>
<evidence type="ECO:0000313" key="3">
    <source>
        <dbReference type="Proteomes" id="UP000199069"/>
    </source>
</evidence>
<evidence type="ECO:0000256" key="1">
    <source>
        <dbReference type="SAM" id="MobiDB-lite"/>
    </source>
</evidence>
<protein>
    <submittedName>
        <fullName evidence="2">Uncharacterized protein</fullName>
    </submittedName>
</protein>
<dbReference type="OMA" id="REPHEAM"/>
<reference evidence="2 3" key="1">
    <citation type="submission" date="2015-07" db="EMBL/GenBank/DDBJ databases">
        <authorList>
            <person name="Cajimat M.N.B."/>
            <person name="Milazzo M.L."/>
            <person name="Fulhorst C.F."/>
        </authorList>
    </citation>
    <scope>NUCLEOTIDE SEQUENCE [LARGE SCALE GENOMIC DNA]</scope>
    <source>
        <strain evidence="2">Single colony</strain>
    </source>
</reference>
<evidence type="ECO:0000313" key="2">
    <source>
        <dbReference type="EMBL" id="CTR05499.1"/>
    </source>
</evidence>
<organism evidence="2 3">
    <name type="scientific">Rhodotorula toruloides</name>
    <name type="common">Yeast</name>
    <name type="synonym">Rhodosporidium toruloides</name>
    <dbReference type="NCBI Taxonomy" id="5286"/>
    <lineage>
        <taxon>Eukaryota</taxon>
        <taxon>Fungi</taxon>
        <taxon>Dikarya</taxon>
        <taxon>Basidiomycota</taxon>
        <taxon>Pucciniomycotina</taxon>
        <taxon>Microbotryomycetes</taxon>
        <taxon>Sporidiobolales</taxon>
        <taxon>Sporidiobolaceae</taxon>
        <taxon>Rhodotorula</taxon>
    </lineage>
</organism>
<gene>
    <name evidence="2" type="primary">FGENESH: predicted gene_2.529</name>
    <name evidence="2" type="ORF">BN2166_0013600</name>
</gene>
<feature type="compositionally biased region" description="Acidic residues" evidence="1">
    <location>
        <begin position="83"/>
        <end position="97"/>
    </location>
</feature>
<feature type="compositionally biased region" description="Low complexity" evidence="1">
    <location>
        <begin position="21"/>
        <end position="41"/>
    </location>
</feature>
<feature type="compositionally biased region" description="Polar residues" evidence="1">
    <location>
        <begin position="481"/>
        <end position="493"/>
    </location>
</feature>
<feature type="compositionally biased region" description="Low complexity" evidence="1">
    <location>
        <begin position="190"/>
        <end position="205"/>
    </location>
</feature>
<name>A0A0K3C731_RHOTO</name>
<proteinExistence type="predicted"/>
<feature type="region of interest" description="Disordered" evidence="1">
    <location>
        <begin position="21"/>
        <end position="347"/>
    </location>
</feature>
<dbReference type="AlphaFoldDB" id="A0A0K3C731"/>
<dbReference type="EMBL" id="CWKI01000002">
    <property type="protein sequence ID" value="CTR05499.1"/>
    <property type="molecule type" value="Genomic_DNA"/>
</dbReference>
<feature type="compositionally biased region" description="Polar residues" evidence="1">
    <location>
        <begin position="141"/>
        <end position="167"/>
    </location>
</feature>
<feature type="compositionally biased region" description="Low complexity" evidence="1">
    <location>
        <begin position="579"/>
        <end position="592"/>
    </location>
</feature>
<feature type="compositionally biased region" description="Polar residues" evidence="1">
    <location>
        <begin position="228"/>
        <end position="238"/>
    </location>
</feature>
<sequence length="758" mass="79866">MPKPSSADLLAYQLEQAATLKSGLTSSPLSSPPLASHPSSPFEDPPANGSTRPNGLVGAASSDEWTPSAKIVGRGAARRAGESEEEETDDELEDELNDFGYGAPKRRKEKKETLMDILNSEPPAWMVQTPPPATTPEETPSLGSKRSGTFSSRLRQRFGSTSPQTVEAATPNGPDTYAGLTTLRTSRSAGNLLSSLRGKLSSSTGRSREDLLSSSPMPPTPHELPYSTFMTHRTTSGDSFAPFDPQSMSPKPVPPTPKKLHAKDASAAPSSTRDLASFLRDSGPDAPMPKTRPSASSSLGPHARSNSKLHKQPPPHSRSRTASSDAGERLSRSQNGSFDVPRGGGGGGASVVKAAIVKLGASGRRMSLVARSPFDKHINTSPSSEALLERSASPQHGRTVSEASAAYLGVREFVELDEKEHADKLPVETRAGEIASRLELVAGGTGARLTRSSSQRLASPQRIPRKPVPASIPPLEELLTSPRSSSRSHIKQSTLDALQRLQDRGDTGPLAVGESPIKGLECAETDRMRAFSAPPASPRYDQPTVMSPLTPLSPSPTLYATPPVTPTPADFVPPPRTPSAPAALSQAPAIPSKSQKRLSVQALAQAAHTLKRLSMLPYINGTPVSPLREEKSSGDSVLDPPLSAALATPTYAASPRDGAGQESQVVAALLALRQCMAATASLPIDLARLDACDKSYSLDAVLPTLKGMRDQMRRAADLVDAVVEACEAKQAEKTGSHGEDVGRLVGALLGEDDAAKEE</sequence>
<keyword evidence="3" id="KW-1185">Reference proteome</keyword>